<keyword evidence="11" id="KW-1185">Reference proteome</keyword>
<evidence type="ECO:0000256" key="8">
    <source>
        <dbReference type="ARBA" id="ARBA00023136"/>
    </source>
</evidence>
<gene>
    <name evidence="10" type="ORF">Y5W_00508</name>
</gene>
<dbReference type="InterPro" id="IPR040198">
    <property type="entry name" value="Fido_containing"/>
</dbReference>
<dbReference type="Gene3D" id="1.10.3290.10">
    <property type="entry name" value="Fido-like domain"/>
    <property type="match status" value="1"/>
</dbReference>
<accession>A0ABS0AM55</accession>
<dbReference type="PANTHER" id="PTHR13504:SF34">
    <property type="entry name" value="PROTEIN ADENYLYLTRANSFERASE FICD"/>
    <property type="match status" value="1"/>
</dbReference>
<dbReference type="SUPFAM" id="SSF140931">
    <property type="entry name" value="Fic-like"/>
    <property type="match status" value="1"/>
</dbReference>
<dbReference type="InterPro" id="IPR003812">
    <property type="entry name" value="Fido"/>
</dbReference>
<name>A0ABS0AM55_9GAMM</name>
<dbReference type="SUPFAM" id="SSF46785">
    <property type="entry name" value="Winged helix' DNA-binding domain"/>
    <property type="match status" value="1"/>
</dbReference>
<evidence type="ECO:0000256" key="5">
    <source>
        <dbReference type="ARBA" id="ARBA00022803"/>
    </source>
</evidence>
<sequence>MSRDDNKERILTALQDLGGPASLPEILERLPEDFAERSVRRWLAQLVERGQVRKSGRKRGTRYRLAEAGTPLEVREPVEPALFHFSEPARHALSRVRQPLLNRAPVSYKGQWLDDYRPNRDHYFSRADIDLLTAKGRRTDAPEPAGTYARRIYNRLLIDLSYHSSRLEGNTYSLIETQRLLLEGTGATGKLDEEAVMILNHKEAIRYLVERAGHLEPSYEEICTLHYLLSDGLVPPAGSGKVRDHGVRVGASSYIPLDRPAELERRLRQIADKAMAIQEPYEQSLFLLVHVAYLQAFTDVNKRTARLAANIPLVTRNRVPLSFNAIEKDDYASAMLAVYELNDPRPILELYRASYLRGCQEYDASAEALGVDAVRVRYRAQRRDVLRGVIQERLAGQDLMSRLREAAEAIPAADRAAYLRDLEEDVRELSPQRLAGLGVTREEYQRWRDRQTEPPSP</sequence>
<keyword evidence="8" id="KW-0472">Membrane</keyword>
<keyword evidence="2" id="KW-0812">Transmembrane</keyword>
<proteinExistence type="predicted"/>
<evidence type="ECO:0000256" key="2">
    <source>
        <dbReference type="ARBA" id="ARBA00022692"/>
    </source>
</evidence>
<reference evidence="10 11" key="1">
    <citation type="submission" date="2012-09" db="EMBL/GenBank/DDBJ databases">
        <title>Genome Sequence of alkane-degrading Bacterium Alcanivorax sp. 521-1.</title>
        <authorList>
            <person name="Lai Q."/>
            <person name="Shao Z."/>
        </authorList>
    </citation>
    <scope>NUCLEOTIDE SEQUENCE [LARGE SCALE GENOMIC DNA]</scope>
    <source>
        <strain evidence="10 11">521-1</strain>
    </source>
</reference>
<protein>
    <recommendedName>
        <fullName evidence="9">Fido domain-containing protein</fullName>
    </recommendedName>
</protein>
<dbReference type="Proteomes" id="UP000662703">
    <property type="component" value="Unassembled WGS sequence"/>
</dbReference>
<keyword evidence="5" id="KW-0802">TPR repeat</keyword>
<evidence type="ECO:0000256" key="6">
    <source>
        <dbReference type="ARBA" id="ARBA00022840"/>
    </source>
</evidence>
<evidence type="ECO:0000313" key="10">
    <source>
        <dbReference type="EMBL" id="MBF5055214.1"/>
    </source>
</evidence>
<evidence type="ECO:0000256" key="4">
    <source>
        <dbReference type="ARBA" id="ARBA00022741"/>
    </source>
</evidence>
<evidence type="ECO:0000259" key="9">
    <source>
        <dbReference type="PROSITE" id="PS51459"/>
    </source>
</evidence>
<keyword evidence="6" id="KW-0067">ATP-binding</keyword>
<comment type="caution">
    <text evidence="10">The sequence shown here is derived from an EMBL/GenBank/DDBJ whole genome shotgun (WGS) entry which is preliminary data.</text>
</comment>
<dbReference type="Pfam" id="PF02661">
    <property type="entry name" value="Fic"/>
    <property type="match status" value="1"/>
</dbReference>
<evidence type="ECO:0000256" key="7">
    <source>
        <dbReference type="ARBA" id="ARBA00022989"/>
    </source>
</evidence>
<keyword evidence="3" id="KW-0677">Repeat</keyword>
<comment type="subcellular location">
    <subcellularLocation>
        <location evidence="1">Membrane</location>
        <topology evidence="1">Single-pass membrane protein</topology>
    </subcellularLocation>
</comment>
<evidence type="ECO:0000256" key="1">
    <source>
        <dbReference type="ARBA" id="ARBA00004167"/>
    </source>
</evidence>
<dbReference type="PANTHER" id="PTHR13504">
    <property type="entry name" value="FIDO DOMAIN-CONTAINING PROTEIN DDB_G0283145"/>
    <property type="match status" value="1"/>
</dbReference>
<dbReference type="InterPro" id="IPR036597">
    <property type="entry name" value="Fido-like_dom_sf"/>
</dbReference>
<feature type="domain" description="Fido" evidence="9">
    <location>
        <begin position="217"/>
        <end position="353"/>
    </location>
</feature>
<keyword evidence="7" id="KW-1133">Transmembrane helix</keyword>
<dbReference type="RefSeq" id="WP_194864076.1">
    <property type="nucleotide sequence ID" value="NZ_ARXX01000005.1"/>
</dbReference>
<evidence type="ECO:0000313" key="11">
    <source>
        <dbReference type="Proteomes" id="UP000662703"/>
    </source>
</evidence>
<keyword evidence="4" id="KW-0547">Nucleotide-binding</keyword>
<dbReference type="EMBL" id="ARXX01000005">
    <property type="protein sequence ID" value="MBF5055214.1"/>
    <property type="molecule type" value="Genomic_DNA"/>
</dbReference>
<dbReference type="InterPro" id="IPR036390">
    <property type="entry name" value="WH_DNA-bd_sf"/>
</dbReference>
<evidence type="ECO:0000256" key="3">
    <source>
        <dbReference type="ARBA" id="ARBA00022737"/>
    </source>
</evidence>
<organism evidence="10 11">
    <name type="scientific">Alloalcanivorax profundimaris</name>
    <dbReference type="NCBI Taxonomy" id="2735259"/>
    <lineage>
        <taxon>Bacteria</taxon>
        <taxon>Pseudomonadati</taxon>
        <taxon>Pseudomonadota</taxon>
        <taxon>Gammaproteobacteria</taxon>
        <taxon>Oceanospirillales</taxon>
        <taxon>Alcanivoracaceae</taxon>
        <taxon>Alloalcanivorax</taxon>
    </lineage>
</organism>
<dbReference type="PROSITE" id="PS51459">
    <property type="entry name" value="FIDO"/>
    <property type="match status" value="1"/>
</dbReference>